<feature type="compositionally biased region" description="Basic and acidic residues" evidence="5">
    <location>
        <begin position="865"/>
        <end position="878"/>
    </location>
</feature>
<evidence type="ECO:0000256" key="1">
    <source>
        <dbReference type="ARBA" id="ARBA00022630"/>
    </source>
</evidence>
<evidence type="ECO:0000256" key="2">
    <source>
        <dbReference type="ARBA" id="ARBA00022643"/>
    </source>
</evidence>
<dbReference type="InterPro" id="IPR013655">
    <property type="entry name" value="PAS_fold_3"/>
</dbReference>
<evidence type="ECO:0000256" key="3">
    <source>
        <dbReference type="ARBA" id="ARBA00022991"/>
    </source>
</evidence>
<keyword evidence="4" id="KW-0862">Zinc</keyword>
<dbReference type="SMART" id="SM00091">
    <property type="entry name" value="PAS"/>
    <property type="match status" value="2"/>
</dbReference>
<dbReference type="PROSITE" id="PS50112">
    <property type="entry name" value="PAS"/>
    <property type="match status" value="2"/>
</dbReference>
<keyword evidence="9" id="KW-1185">Reference proteome</keyword>
<organism evidence="8 9">
    <name type="scientific">Apiospora marii</name>
    <dbReference type="NCBI Taxonomy" id="335849"/>
    <lineage>
        <taxon>Eukaryota</taxon>
        <taxon>Fungi</taxon>
        <taxon>Dikarya</taxon>
        <taxon>Ascomycota</taxon>
        <taxon>Pezizomycotina</taxon>
        <taxon>Sordariomycetes</taxon>
        <taxon>Xylariomycetidae</taxon>
        <taxon>Amphisphaeriales</taxon>
        <taxon>Apiosporaceae</taxon>
        <taxon>Apiospora</taxon>
    </lineage>
</organism>
<feature type="compositionally biased region" description="Polar residues" evidence="5">
    <location>
        <begin position="792"/>
        <end position="805"/>
    </location>
</feature>
<dbReference type="InterPro" id="IPR013088">
    <property type="entry name" value="Znf_NHR/GATA"/>
</dbReference>
<dbReference type="CDD" id="cd00202">
    <property type="entry name" value="ZnF_GATA"/>
    <property type="match status" value="1"/>
</dbReference>
<protein>
    <submittedName>
        <fullName evidence="8">WC-1</fullName>
    </submittedName>
</protein>
<accession>A0ABR1RCD7</accession>
<dbReference type="SUPFAM" id="SSF55785">
    <property type="entry name" value="PYP-like sensor domain (PAS domain)"/>
    <property type="match status" value="2"/>
</dbReference>
<dbReference type="InterPro" id="IPR000014">
    <property type="entry name" value="PAS"/>
</dbReference>
<keyword evidence="4" id="KW-0863">Zinc-finger</keyword>
<evidence type="ECO:0000256" key="4">
    <source>
        <dbReference type="PROSITE-ProRule" id="PRU00094"/>
    </source>
</evidence>
<keyword evidence="2" id="KW-0288">FMN</keyword>
<dbReference type="PROSITE" id="PS50114">
    <property type="entry name" value="GATA_ZN_FINGER_2"/>
    <property type="match status" value="1"/>
</dbReference>
<evidence type="ECO:0000256" key="5">
    <source>
        <dbReference type="SAM" id="MobiDB-lite"/>
    </source>
</evidence>
<dbReference type="InterPro" id="IPR000679">
    <property type="entry name" value="Znf_GATA"/>
</dbReference>
<dbReference type="Gene3D" id="3.30.50.10">
    <property type="entry name" value="Erythroid Transcription Factor GATA-1, subunit A"/>
    <property type="match status" value="1"/>
</dbReference>
<gene>
    <name evidence="8" type="ORF">PG991_010780</name>
</gene>
<feature type="domain" description="PAS" evidence="6">
    <location>
        <begin position="199"/>
        <end position="251"/>
    </location>
</feature>
<dbReference type="Proteomes" id="UP001396898">
    <property type="component" value="Unassembled WGS sequence"/>
</dbReference>
<dbReference type="PROSITE" id="PS00344">
    <property type="entry name" value="GATA_ZN_FINGER_1"/>
    <property type="match status" value="1"/>
</dbReference>
<feature type="region of interest" description="Disordered" evidence="5">
    <location>
        <begin position="827"/>
        <end position="878"/>
    </location>
</feature>
<name>A0ABR1RCD7_9PEZI</name>
<dbReference type="InterPro" id="IPR035965">
    <property type="entry name" value="PAS-like_dom_sf"/>
</dbReference>
<dbReference type="SUPFAM" id="SSF57716">
    <property type="entry name" value="Glucocorticoid receptor-like (DNA-binding domain)"/>
    <property type="match status" value="1"/>
</dbReference>
<comment type="caution">
    <text evidence="8">The sequence shown here is derived from an EMBL/GenBank/DDBJ whole genome shotgun (WGS) entry which is preliminary data.</text>
</comment>
<dbReference type="Pfam" id="PF13426">
    <property type="entry name" value="PAS_9"/>
    <property type="match status" value="1"/>
</dbReference>
<feature type="domain" description="PAS" evidence="6">
    <location>
        <begin position="434"/>
        <end position="480"/>
    </location>
</feature>
<dbReference type="EMBL" id="JAQQWI010000016">
    <property type="protein sequence ID" value="KAK8008229.1"/>
    <property type="molecule type" value="Genomic_DNA"/>
</dbReference>
<evidence type="ECO:0000259" key="6">
    <source>
        <dbReference type="PROSITE" id="PS50112"/>
    </source>
</evidence>
<feature type="compositionally biased region" description="Low complexity" evidence="5">
    <location>
        <begin position="828"/>
        <end position="855"/>
    </location>
</feature>
<dbReference type="PANTHER" id="PTHR47429">
    <property type="entry name" value="PROTEIN TWIN LOV 1"/>
    <property type="match status" value="1"/>
</dbReference>
<dbReference type="SMART" id="SM00401">
    <property type="entry name" value="ZnF_GATA"/>
    <property type="match status" value="1"/>
</dbReference>
<proteinExistence type="predicted"/>
<dbReference type="PANTHER" id="PTHR47429:SF7">
    <property type="entry name" value="GATA-FACTOR"/>
    <property type="match status" value="1"/>
</dbReference>
<dbReference type="CDD" id="cd00130">
    <property type="entry name" value="PAS"/>
    <property type="match status" value="2"/>
</dbReference>
<feature type="domain" description="GATA-type" evidence="7">
    <location>
        <begin position="742"/>
        <end position="775"/>
    </location>
</feature>
<evidence type="ECO:0000313" key="9">
    <source>
        <dbReference type="Proteomes" id="UP001396898"/>
    </source>
</evidence>
<sequence length="878" mass="94256">MTQLSATPSTHTPPRKKLMFGFRWDSPNPRAPALLQVGDATSVGNHELGRVSALTSPQATSDVDALDVSIPNPIVPDDLLMHPMGDDVPWAGPRNPYPTPTEGDSAMIHCPGHGHGDVQPSQMGPFHEVALDGASGSAYPPFNAMLPFARPQDLQLPVVPAASWPFDINIALALLESRPNPQNDHGATHFLLPFVVTDALDPLDRIIYVSDSFLTVTGYASDEVLGQNCRFLQSPDGIVVPGTARQAVSSQSAYILREKVRERRETEHSIINYKKSGEAFLNNISIVPIPWGPDPTPRFIFGFSNVYELGPSAIACRLGLDAPIPLLAGSNPLANEQILTPASLGEWPDPAPVTPYQQGDSAVVQAVEPVSTVAEVKPELNENAGPSSPPDLFSCLQGLENVDLSSLMAETPSWDRAVLENMGTLVQVLSPKGMIVFASAAHEKLGYKASDLIGKSMTDFYHPSDVAVLMREFKHPESTNLDLLLRLKQRSGQYAWFQSVGSVRTDHGRRWFTLTLIEQHVGHLTTAALSESHERSTNHGIWVKLSTSGLILHIYGDPYKPLGLSANDLIGTTFQDLLKQRDAKADFETMLGNARYGAVVSSTVILISGRGHRLETNIVLHPGPQGDRTRPHYFLTRCSILQPSARRKQKASSSSEYRSHPYGAARSVASIATHKAVPASTVGDYGLYRDDHDILGGLDADRCGPLPYEVHQLKAANRALHEELQVLLKRAAQRRRYRRDGGGPALGCANCHTKVSPEWRRGPGGVRNLCNRCGLRWAKTRRNGGGGGGARTATSSLVGSPSVAAPSSTYAASARTAGFDLGALAAGRPSPVSRLSSSPSMGAGAGASPPYALSAQAGSEGDGAGEFRGRDDIKGETE</sequence>
<evidence type="ECO:0000259" key="7">
    <source>
        <dbReference type="PROSITE" id="PS50114"/>
    </source>
</evidence>
<feature type="region of interest" description="Disordered" evidence="5">
    <location>
        <begin position="781"/>
        <end position="805"/>
    </location>
</feature>
<keyword evidence="4" id="KW-0479">Metal-binding</keyword>
<dbReference type="NCBIfam" id="TIGR00229">
    <property type="entry name" value="sensory_box"/>
    <property type="match status" value="1"/>
</dbReference>
<dbReference type="Pfam" id="PF08447">
    <property type="entry name" value="PAS_3"/>
    <property type="match status" value="1"/>
</dbReference>
<dbReference type="Gene3D" id="3.30.450.20">
    <property type="entry name" value="PAS domain"/>
    <property type="match status" value="2"/>
</dbReference>
<keyword evidence="3" id="KW-0157">Chromophore</keyword>
<keyword evidence="1" id="KW-0285">Flavoprotein</keyword>
<dbReference type="Pfam" id="PF00320">
    <property type="entry name" value="GATA"/>
    <property type="match status" value="1"/>
</dbReference>
<reference evidence="8 9" key="1">
    <citation type="submission" date="2023-01" db="EMBL/GenBank/DDBJ databases">
        <title>Analysis of 21 Apiospora genomes using comparative genomics revels a genus with tremendous synthesis potential of carbohydrate active enzymes and secondary metabolites.</title>
        <authorList>
            <person name="Sorensen T."/>
        </authorList>
    </citation>
    <scope>NUCLEOTIDE SEQUENCE [LARGE SCALE GENOMIC DNA]</scope>
    <source>
        <strain evidence="8 9">CBS 20057</strain>
    </source>
</reference>
<evidence type="ECO:0000313" key="8">
    <source>
        <dbReference type="EMBL" id="KAK8008229.1"/>
    </source>
</evidence>